<feature type="region of interest" description="Disordered" evidence="1">
    <location>
        <begin position="1"/>
        <end position="40"/>
    </location>
</feature>
<organism evidence="2 3">
    <name type="scientific">Streptomyces rishiriensis</name>
    <dbReference type="NCBI Taxonomy" id="68264"/>
    <lineage>
        <taxon>Bacteria</taxon>
        <taxon>Bacillati</taxon>
        <taxon>Actinomycetota</taxon>
        <taxon>Actinomycetes</taxon>
        <taxon>Kitasatosporales</taxon>
        <taxon>Streptomycetaceae</taxon>
        <taxon>Streptomyces</taxon>
    </lineage>
</organism>
<keyword evidence="3" id="KW-1185">Reference proteome</keyword>
<dbReference type="RefSeq" id="WP_307166070.1">
    <property type="nucleotide sequence ID" value="NZ_JAUSWV010000002.1"/>
</dbReference>
<evidence type="ECO:0000256" key="1">
    <source>
        <dbReference type="SAM" id="MobiDB-lite"/>
    </source>
</evidence>
<dbReference type="EMBL" id="JAUSWV010000002">
    <property type="protein sequence ID" value="MDQ0584240.1"/>
    <property type="molecule type" value="Genomic_DNA"/>
</dbReference>
<dbReference type="Proteomes" id="UP001230654">
    <property type="component" value="Unassembled WGS sequence"/>
</dbReference>
<protein>
    <submittedName>
        <fullName evidence="2">Uncharacterized protein</fullName>
    </submittedName>
</protein>
<name>A0ABU0NYL3_STRRH</name>
<evidence type="ECO:0000313" key="3">
    <source>
        <dbReference type="Proteomes" id="UP001230654"/>
    </source>
</evidence>
<accession>A0ABU0NYL3</accession>
<comment type="caution">
    <text evidence="2">The sequence shown here is derived from an EMBL/GenBank/DDBJ whole genome shotgun (WGS) entry which is preliminary data.</text>
</comment>
<sequence length="40" mass="4288">MSDDMSVRLDPYQVAPLRGGPRAAGVGPQAAVRWPHPPFS</sequence>
<reference evidence="2 3" key="1">
    <citation type="submission" date="2023-07" db="EMBL/GenBank/DDBJ databases">
        <title>Comparative genomics of wheat-associated soil bacteria to identify genetic determinants of phenazine resistance.</title>
        <authorList>
            <person name="Mouncey N."/>
        </authorList>
    </citation>
    <scope>NUCLEOTIDE SEQUENCE [LARGE SCALE GENOMIC DNA]</scope>
    <source>
        <strain evidence="2 3">B2I6</strain>
    </source>
</reference>
<proteinExistence type="predicted"/>
<evidence type="ECO:0000313" key="2">
    <source>
        <dbReference type="EMBL" id="MDQ0584240.1"/>
    </source>
</evidence>
<gene>
    <name evidence="2" type="ORF">QF030_006418</name>
</gene>